<sequence>MVNTLAPHRRSAVRRFWASTIGKKAVMAVSGLFLLAFVFAHMVGNLKTFLGAGDLNHYAGWLRTIGEPVLRREWFLWIQRAVLLVALVLHVTAAVQLARRDRRARPVRYAHRPPSHGTFAVRTMRWGGATLALFVVWHILDFTVGAVNRDFVPGDPYHNLVADFRVWWVNLIYLTALAMLGLHIHHGFASAARTLGVTRPRRERAIKIFGSTTAVVVAGGYALVPIAIMTGLVQ</sequence>
<keyword evidence="1" id="KW-0812">Transmembrane</keyword>
<evidence type="ECO:0000256" key="1">
    <source>
        <dbReference type="SAM" id="Phobius"/>
    </source>
</evidence>
<feature type="transmembrane region" description="Helical" evidence="1">
    <location>
        <begin position="205"/>
        <end position="228"/>
    </location>
</feature>
<evidence type="ECO:0000313" key="3">
    <source>
        <dbReference type="Proteomes" id="UP000649955"/>
    </source>
</evidence>
<feature type="transmembrane region" description="Helical" evidence="1">
    <location>
        <begin position="77"/>
        <end position="98"/>
    </location>
</feature>
<name>A0ABQ3KTV2_9PSEU</name>
<dbReference type="Gene3D" id="1.20.1300.10">
    <property type="entry name" value="Fumarate reductase/succinate dehydrogenase, transmembrane subunit"/>
    <property type="match status" value="1"/>
</dbReference>
<feature type="transmembrane region" description="Helical" evidence="1">
    <location>
        <begin position="21"/>
        <end position="43"/>
    </location>
</feature>
<feature type="transmembrane region" description="Helical" evidence="1">
    <location>
        <begin position="166"/>
        <end position="184"/>
    </location>
</feature>
<dbReference type="RefSeq" id="WP_191316175.1">
    <property type="nucleotide sequence ID" value="NZ_BNAW01000055.1"/>
</dbReference>
<dbReference type="SUPFAM" id="SSF81343">
    <property type="entry name" value="Fumarate reductase respiratory complex transmembrane subunits"/>
    <property type="match status" value="1"/>
</dbReference>
<reference evidence="3" key="1">
    <citation type="journal article" date="2019" name="Int. J. Syst. Evol. Microbiol.">
        <title>The Global Catalogue of Microorganisms (GCM) 10K type strain sequencing project: providing services to taxonomists for standard genome sequencing and annotation.</title>
        <authorList>
            <consortium name="The Broad Institute Genomics Platform"/>
            <consortium name="The Broad Institute Genome Sequencing Center for Infectious Disease"/>
            <person name="Wu L."/>
            <person name="Ma J."/>
        </authorList>
    </citation>
    <scope>NUCLEOTIDE SEQUENCE [LARGE SCALE GENOMIC DNA]</scope>
    <source>
        <strain evidence="3">CGMCC 4.7680</strain>
    </source>
</reference>
<protein>
    <submittedName>
        <fullName evidence="2">Succinate dehydrogenase</fullName>
    </submittedName>
</protein>
<accession>A0ABQ3KTV2</accession>
<keyword evidence="1" id="KW-1133">Transmembrane helix</keyword>
<keyword evidence="1" id="KW-0472">Membrane</keyword>
<proteinExistence type="predicted"/>
<keyword evidence="3" id="KW-1185">Reference proteome</keyword>
<evidence type="ECO:0000313" key="2">
    <source>
        <dbReference type="EMBL" id="GHG42985.1"/>
    </source>
</evidence>
<dbReference type="NCBIfam" id="TIGR02046">
    <property type="entry name" value="sdhC_b558_fam"/>
    <property type="match status" value="1"/>
</dbReference>
<dbReference type="InterPro" id="IPR034804">
    <property type="entry name" value="SQR/QFR_C/D"/>
</dbReference>
<dbReference type="EMBL" id="BNAW01000055">
    <property type="protein sequence ID" value="GHG42985.1"/>
    <property type="molecule type" value="Genomic_DNA"/>
</dbReference>
<dbReference type="CDD" id="cd03498">
    <property type="entry name" value="SQR_TypeB_2_TM"/>
    <property type="match status" value="1"/>
</dbReference>
<organism evidence="2 3">
    <name type="scientific">Amycolatopsis bullii</name>
    <dbReference type="NCBI Taxonomy" id="941987"/>
    <lineage>
        <taxon>Bacteria</taxon>
        <taxon>Bacillati</taxon>
        <taxon>Actinomycetota</taxon>
        <taxon>Actinomycetes</taxon>
        <taxon>Pseudonocardiales</taxon>
        <taxon>Pseudonocardiaceae</taxon>
        <taxon>Amycolatopsis</taxon>
    </lineage>
</organism>
<comment type="caution">
    <text evidence="2">The sequence shown here is derived from an EMBL/GenBank/DDBJ whole genome shotgun (WGS) entry which is preliminary data.</text>
</comment>
<feature type="transmembrane region" description="Helical" evidence="1">
    <location>
        <begin position="119"/>
        <end position="140"/>
    </location>
</feature>
<dbReference type="Proteomes" id="UP000649955">
    <property type="component" value="Unassembled WGS sequence"/>
</dbReference>
<dbReference type="InterPro" id="IPR011138">
    <property type="entry name" value="Cytochrome_b-558"/>
</dbReference>
<gene>
    <name evidence="2" type="primary">sdhC</name>
    <name evidence="2" type="ORF">GCM10017567_76230</name>
</gene>